<name>A0A3B9IGQ8_9PROT</name>
<evidence type="ECO:0000256" key="3">
    <source>
        <dbReference type="SAM" id="MobiDB-lite"/>
    </source>
</evidence>
<comment type="similarity">
    <text evidence="1">Belongs to the 'GDXG' lipolytic enzyme family.</text>
</comment>
<dbReference type="InterPro" id="IPR029058">
    <property type="entry name" value="AB_hydrolase_fold"/>
</dbReference>
<comment type="caution">
    <text evidence="5">The sequence shown here is derived from an EMBL/GenBank/DDBJ whole genome shotgun (WGS) entry which is preliminary data.</text>
</comment>
<dbReference type="GO" id="GO:0016787">
    <property type="term" value="F:hydrolase activity"/>
    <property type="evidence" value="ECO:0007669"/>
    <property type="project" value="UniProtKB-KW"/>
</dbReference>
<proteinExistence type="inferred from homology"/>
<dbReference type="InterPro" id="IPR013094">
    <property type="entry name" value="AB_hydrolase_3"/>
</dbReference>
<accession>A0A3B9IGQ8</accession>
<reference evidence="5 6" key="1">
    <citation type="journal article" date="2018" name="Nat. Biotechnol.">
        <title>A standardized bacterial taxonomy based on genome phylogeny substantially revises the tree of life.</title>
        <authorList>
            <person name="Parks D.H."/>
            <person name="Chuvochina M."/>
            <person name="Waite D.W."/>
            <person name="Rinke C."/>
            <person name="Skarshewski A."/>
            <person name="Chaumeil P.A."/>
            <person name="Hugenholtz P."/>
        </authorList>
    </citation>
    <scope>NUCLEOTIDE SEQUENCE [LARGE SCALE GENOMIC DNA]</scope>
    <source>
        <strain evidence="5">UBA8739</strain>
    </source>
</reference>
<dbReference type="InterPro" id="IPR002168">
    <property type="entry name" value="Lipase_GDXG_HIS_AS"/>
</dbReference>
<dbReference type="SUPFAM" id="SSF53474">
    <property type="entry name" value="alpha/beta-Hydrolases"/>
    <property type="match status" value="1"/>
</dbReference>
<dbReference type="EMBL" id="DMAI01000099">
    <property type="protein sequence ID" value="HAE46985.1"/>
    <property type="molecule type" value="Genomic_DNA"/>
</dbReference>
<evidence type="ECO:0000313" key="5">
    <source>
        <dbReference type="EMBL" id="HAE46985.1"/>
    </source>
</evidence>
<evidence type="ECO:0000256" key="2">
    <source>
        <dbReference type="ARBA" id="ARBA00022801"/>
    </source>
</evidence>
<feature type="domain" description="Alpha/beta hydrolase fold-3" evidence="4">
    <location>
        <begin position="149"/>
        <end position="357"/>
    </location>
</feature>
<dbReference type="Pfam" id="PF07859">
    <property type="entry name" value="Abhydrolase_3"/>
    <property type="match status" value="1"/>
</dbReference>
<evidence type="ECO:0000259" key="4">
    <source>
        <dbReference type="Pfam" id="PF07859"/>
    </source>
</evidence>
<dbReference type="AlphaFoldDB" id="A0A3B9IGQ8"/>
<dbReference type="PANTHER" id="PTHR48081:SF8">
    <property type="entry name" value="ALPHA_BETA HYDROLASE FOLD-3 DOMAIN-CONTAINING PROTEIN-RELATED"/>
    <property type="match status" value="1"/>
</dbReference>
<evidence type="ECO:0000313" key="6">
    <source>
        <dbReference type="Proteomes" id="UP000257706"/>
    </source>
</evidence>
<gene>
    <name evidence="5" type="ORF">DCK97_06160</name>
</gene>
<dbReference type="PANTHER" id="PTHR48081">
    <property type="entry name" value="AB HYDROLASE SUPERFAMILY PROTEIN C4A8.06C"/>
    <property type="match status" value="1"/>
</dbReference>
<organism evidence="5 6">
    <name type="scientific">Tistrella mobilis</name>
    <dbReference type="NCBI Taxonomy" id="171437"/>
    <lineage>
        <taxon>Bacteria</taxon>
        <taxon>Pseudomonadati</taxon>
        <taxon>Pseudomonadota</taxon>
        <taxon>Alphaproteobacteria</taxon>
        <taxon>Geminicoccales</taxon>
        <taxon>Geminicoccaceae</taxon>
        <taxon>Tistrella</taxon>
    </lineage>
</organism>
<feature type="region of interest" description="Disordered" evidence="3">
    <location>
        <begin position="1"/>
        <end position="57"/>
    </location>
</feature>
<dbReference type="Gene3D" id="3.40.50.1820">
    <property type="entry name" value="alpha/beta hydrolase"/>
    <property type="match status" value="1"/>
</dbReference>
<dbReference type="InterPro" id="IPR050300">
    <property type="entry name" value="GDXG_lipolytic_enzyme"/>
</dbReference>
<keyword evidence="2 5" id="KW-0378">Hydrolase</keyword>
<dbReference type="FunFam" id="3.40.50.1820:FF:000089">
    <property type="entry name" value="Alpha/beta hydrolase"/>
    <property type="match status" value="1"/>
</dbReference>
<dbReference type="Proteomes" id="UP000257706">
    <property type="component" value="Unassembled WGS sequence"/>
</dbReference>
<evidence type="ECO:0000256" key="1">
    <source>
        <dbReference type="ARBA" id="ARBA00010515"/>
    </source>
</evidence>
<protein>
    <submittedName>
        <fullName evidence="5">Acetyl hydrolase</fullName>
    </submittedName>
</protein>
<dbReference type="PROSITE" id="PS01173">
    <property type="entry name" value="LIPASE_GDXG_HIS"/>
    <property type="match status" value="1"/>
</dbReference>
<sequence>MPASPATTMSRVGGPSARSGCRSSTADRGTERSLNAARLQTAGLTPEAPSPDHRRVTRPARGVPVFTFDGLHPQAQLFIDMLRASPPPPYDQMALGEARALFRDTMLRFRGPVQGGVAVNALVLKGAAGDRPARIYRPDGCDGSPAPALLFLHGGGWVLGDLDTHDDICRRLAVGSGAVVISLDYRLAPEHPFPAGFDDAVAAFRDLAGRVGALGLDPARLAIGGDSAGGNLAAAAAIALRDAGDAVQPVFQLLIYPATDLGTGEKREKKPGEGLFLTERLLRWFRACYIPDHTVSLEDPRLSPIHAQSLAGLPPAHILTARFDPLQSEGEAYAAALKAAGVAADHHCAEGMFHGFLHMTAWFADARSAIDGLARRLAQGLAVATPGR</sequence>
<feature type="compositionally biased region" description="Polar residues" evidence="3">
    <location>
        <begin position="1"/>
        <end position="10"/>
    </location>
</feature>